<evidence type="ECO:0000259" key="1">
    <source>
        <dbReference type="SMART" id="SM00347"/>
    </source>
</evidence>
<dbReference type="InterPro" id="IPR036390">
    <property type="entry name" value="WH_DNA-bd_sf"/>
</dbReference>
<gene>
    <name evidence="2" type="ORF">ACETWP_03965</name>
</gene>
<feature type="domain" description="HTH marR-type" evidence="1">
    <location>
        <begin position="33"/>
        <end position="133"/>
    </location>
</feature>
<protein>
    <submittedName>
        <fullName evidence="2">MarR family transcriptional regulator</fullName>
    </submittedName>
</protein>
<reference evidence="2 3" key="1">
    <citation type="submission" date="2024-09" db="EMBL/GenBank/DDBJ databases">
        <authorList>
            <person name="Salinas-Garcia M.A."/>
            <person name="Prieme A."/>
        </authorList>
    </citation>
    <scope>NUCLEOTIDE SEQUENCE [LARGE SCALE GENOMIC DNA]</scope>
    <source>
        <strain evidence="2 3">DSM 21081</strain>
    </source>
</reference>
<dbReference type="SMART" id="SM00347">
    <property type="entry name" value="HTH_MARR"/>
    <property type="match status" value="1"/>
</dbReference>
<keyword evidence="3" id="KW-1185">Reference proteome</keyword>
<dbReference type="Pfam" id="PF01047">
    <property type="entry name" value="MarR"/>
    <property type="match status" value="1"/>
</dbReference>
<dbReference type="Gene3D" id="1.10.10.10">
    <property type="entry name" value="Winged helix-like DNA-binding domain superfamily/Winged helix DNA-binding domain"/>
    <property type="match status" value="1"/>
</dbReference>
<dbReference type="InterPro" id="IPR039422">
    <property type="entry name" value="MarR/SlyA-like"/>
</dbReference>
<proteinExistence type="predicted"/>
<dbReference type="SUPFAM" id="SSF46785">
    <property type="entry name" value="Winged helix' DNA-binding domain"/>
    <property type="match status" value="1"/>
</dbReference>
<organism evidence="2 3">
    <name type="scientific">Arthrobacter halodurans</name>
    <dbReference type="NCBI Taxonomy" id="516699"/>
    <lineage>
        <taxon>Bacteria</taxon>
        <taxon>Bacillati</taxon>
        <taxon>Actinomycetota</taxon>
        <taxon>Actinomycetes</taxon>
        <taxon>Micrococcales</taxon>
        <taxon>Micrococcaceae</taxon>
        <taxon>Arthrobacter</taxon>
    </lineage>
</organism>
<dbReference type="Proteomes" id="UP001575652">
    <property type="component" value="Unassembled WGS sequence"/>
</dbReference>
<sequence length="171" mass="19029">MAPARLPSKPPPMHDASKRLRAVLVLNELMEFQMRRHMHINETDFQAMQHLLQHRSLSPGELAKSLHLTSAATTTVIDRLVVAGHARRVPHATDRRRWLIEPTPESIRDAMSQLMPMVIEADDMVRAMPQDHQDAVVTYLDGVIDAIQRRIVEMDGESTDGASPATSGGAS</sequence>
<dbReference type="RefSeq" id="WP_373971021.1">
    <property type="nucleotide sequence ID" value="NZ_JBHDLJ010000002.1"/>
</dbReference>
<dbReference type="EMBL" id="JBHDLJ010000002">
    <property type="protein sequence ID" value="MFB0833735.1"/>
    <property type="molecule type" value="Genomic_DNA"/>
</dbReference>
<dbReference type="PANTHER" id="PTHR33164">
    <property type="entry name" value="TRANSCRIPTIONAL REGULATOR, MARR FAMILY"/>
    <property type="match status" value="1"/>
</dbReference>
<dbReference type="InterPro" id="IPR000835">
    <property type="entry name" value="HTH_MarR-typ"/>
</dbReference>
<dbReference type="InterPro" id="IPR036388">
    <property type="entry name" value="WH-like_DNA-bd_sf"/>
</dbReference>
<dbReference type="PANTHER" id="PTHR33164:SF43">
    <property type="entry name" value="HTH-TYPE TRANSCRIPTIONAL REPRESSOR YETL"/>
    <property type="match status" value="1"/>
</dbReference>
<accession>A0ABV4UJI7</accession>
<evidence type="ECO:0000313" key="2">
    <source>
        <dbReference type="EMBL" id="MFB0833735.1"/>
    </source>
</evidence>
<evidence type="ECO:0000313" key="3">
    <source>
        <dbReference type="Proteomes" id="UP001575652"/>
    </source>
</evidence>
<comment type="caution">
    <text evidence="2">The sequence shown here is derived from an EMBL/GenBank/DDBJ whole genome shotgun (WGS) entry which is preliminary data.</text>
</comment>
<name>A0ABV4UJI7_9MICC</name>